<keyword evidence="3" id="KW-1185">Reference proteome</keyword>
<dbReference type="Gene3D" id="1.10.10.800">
    <property type="match status" value="1"/>
</dbReference>
<evidence type="ECO:0000313" key="2">
    <source>
        <dbReference type="EMBL" id="QUS56663.1"/>
    </source>
</evidence>
<protein>
    <submittedName>
        <fullName evidence="2">Alpha/beta hydrolase</fullName>
    </submittedName>
</protein>
<dbReference type="PANTHER" id="PTHR47751:SF1">
    <property type="entry name" value="SUPERFAMILY HYDROLASE, PUTATIVE (AFU_ORTHOLOGUE AFUA_2G16580)-RELATED"/>
    <property type="match status" value="1"/>
</dbReference>
<organism evidence="2 3">
    <name type="scientific">Pseudovibrio brasiliensis</name>
    <dbReference type="NCBI Taxonomy" id="1898042"/>
    <lineage>
        <taxon>Bacteria</taxon>
        <taxon>Pseudomonadati</taxon>
        <taxon>Pseudomonadota</taxon>
        <taxon>Alphaproteobacteria</taxon>
        <taxon>Hyphomicrobiales</taxon>
        <taxon>Stappiaceae</taxon>
        <taxon>Pseudovibrio</taxon>
    </lineage>
</organism>
<dbReference type="InterPro" id="IPR051411">
    <property type="entry name" value="Polyketide_trans_af380"/>
</dbReference>
<keyword evidence="2" id="KW-0378">Hydrolase</keyword>
<dbReference type="Pfam" id="PF12146">
    <property type="entry name" value="Hydrolase_4"/>
    <property type="match status" value="1"/>
</dbReference>
<proteinExistence type="predicted"/>
<dbReference type="InterPro" id="IPR022742">
    <property type="entry name" value="Hydrolase_4"/>
</dbReference>
<name>A0ABX8ANR9_9HYPH</name>
<evidence type="ECO:0000313" key="3">
    <source>
        <dbReference type="Proteomes" id="UP000680706"/>
    </source>
</evidence>
<reference evidence="2 3" key="1">
    <citation type="journal article" date="2021" name="Angew. Chem. Int. Ed. Engl.">
        <title>A novel family of nonribosomal peptides modulate collective behavior in Pseudovibrio bacteria isolated from marine sponges.</title>
        <authorList>
            <person name="Ioca L.P."/>
            <person name="Dai Y."/>
            <person name="Kunakom S."/>
            <person name="Diaz-Espinosa J."/>
            <person name="Krunic A."/>
            <person name="Crnkovic C.M."/>
            <person name="Orjala J."/>
            <person name="Sanchez L.M."/>
            <person name="Ferreira A.G."/>
            <person name="Berlinck R.G.S."/>
            <person name="Eustaquio A.S."/>
        </authorList>
    </citation>
    <scope>NUCLEOTIDE SEQUENCE [LARGE SCALE GENOMIC DNA]</scope>
    <source>
        <strain evidence="2 3">Ab134</strain>
    </source>
</reference>
<sequence>MPIKRISFDVAGDQLIGNLHLPSSKGVHPAVVTCGPMTSVKEQVTGTYAAELARQGIAALAFDHRHFGESAGEPRHYEFYKNKIADLKAAFHALSAQPEVASHQIGAVGICLGCGYMAHAIANRSDIRGFVGVAGYYRDVEAMKAADPTGFANKVAQGKKARMHYERTGYVETIPAAALGQDAAMTMQSTFDYYTKRAVHPNYENRFAVMSREYFLGFDVQSAVPHIKMPFLMAHGPNALNPSWADKFYKAVPGLKEKTSISSEGQTDIYDNPEIVKATVSQAVEFLSRVL</sequence>
<dbReference type="EMBL" id="CP074126">
    <property type="protein sequence ID" value="QUS56663.1"/>
    <property type="molecule type" value="Genomic_DNA"/>
</dbReference>
<feature type="domain" description="Serine aminopeptidase S33" evidence="1">
    <location>
        <begin position="47"/>
        <end position="253"/>
    </location>
</feature>
<dbReference type="Gene3D" id="3.40.50.1820">
    <property type="entry name" value="alpha/beta hydrolase"/>
    <property type="match status" value="1"/>
</dbReference>
<gene>
    <name evidence="2" type="ORF">KGB56_04300</name>
</gene>
<dbReference type="Proteomes" id="UP000680706">
    <property type="component" value="Chromosome"/>
</dbReference>
<dbReference type="RefSeq" id="WP_075699448.1">
    <property type="nucleotide sequence ID" value="NZ_CP074126.1"/>
</dbReference>
<dbReference type="SUPFAM" id="SSF53474">
    <property type="entry name" value="alpha/beta-Hydrolases"/>
    <property type="match status" value="1"/>
</dbReference>
<accession>A0ABX8ANR9</accession>
<dbReference type="GO" id="GO:0016787">
    <property type="term" value="F:hydrolase activity"/>
    <property type="evidence" value="ECO:0007669"/>
    <property type="project" value="UniProtKB-KW"/>
</dbReference>
<evidence type="ECO:0000259" key="1">
    <source>
        <dbReference type="Pfam" id="PF12146"/>
    </source>
</evidence>
<dbReference type="PANTHER" id="PTHR47751">
    <property type="entry name" value="SUPERFAMILY HYDROLASE, PUTATIVE (AFU_ORTHOLOGUE AFUA_2G16580)-RELATED"/>
    <property type="match status" value="1"/>
</dbReference>
<dbReference type="InterPro" id="IPR029058">
    <property type="entry name" value="AB_hydrolase_fold"/>
</dbReference>